<dbReference type="PANTHER" id="PTHR11772">
    <property type="entry name" value="ASPARAGINE SYNTHETASE"/>
    <property type="match status" value="1"/>
</dbReference>
<evidence type="ECO:0000259" key="14">
    <source>
        <dbReference type="PROSITE" id="PS51278"/>
    </source>
</evidence>
<dbReference type="GO" id="GO:0006529">
    <property type="term" value="P:asparagine biosynthetic process"/>
    <property type="evidence" value="ECO:0007669"/>
    <property type="project" value="UniProtKB-KW"/>
</dbReference>
<evidence type="ECO:0000256" key="6">
    <source>
        <dbReference type="ARBA" id="ARBA00022741"/>
    </source>
</evidence>
<dbReference type="Gene3D" id="3.60.20.10">
    <property type="entry name" value="Glutamine Phosphoribosylpyrophosphate, subunit 1, domain 1"/>
    <property type="match status" value="1"/>
</dbReference>
<comment type="caution">
    <text evidence="15">The sequence shown here is derived from an EMBL/GenBank/DDBJ whole genome shotgun (WGS) entry which is preliminary data.</text>
</comment>
<organism evidence="15 16">
    <name type="scientific">Alginatibacterium sediminis</name>
    <dbReference type="NCBI Taxonomy" id="2164068"/>
    <lineage>
        <taxon>Bacteria</taxon>
        <taxon>Pseudomonadati</taxon>
        <taxon>Pseudomonadota</taxon>
        <taxon>Gammaproteobacteria</taxon>
        <taxon>Alteromonadales</taxon>
        <taxon>Alteromonadaceae</taxon>
        <taxon>Alginatibacterium</taxon>
    </lineage>
</organism>
<evidence type="ECO:0000256" key="5">
    <source>
        <dbReference type="ARBA" id="ARBA00022605"/>
    </source>
</evidence>
<keyword evidence="6 12" id="KW-0547">Nucleotide-binding</keyword>
<dbReference type="PROSITE" id="PS51278">
    <property type="entry name" value="GATASE_TYPE_2"/>
    <property type="match status" value="1"/>
</dbReference>
<feature type="binding site" evidence="12">
    <location>
        <position position="275"/>
    </location>
    <ligand>
        <name>ATP</name>
        <dbReference type="ChEBI" id="CHEBI:30616"/>
    </ligand>
</feature>
<evidence type="ECO:0000256" key="8">
    <source>
        <dbReference type="ARBA" id="ARBA00022888"/>
    </source>
</evidence>
<evidence type="ECO:0000256" key="10">
    <source>
        <dbReference type="ARBA" id="ARBA00048741"/>
    </source>
</evidence>
<dbReference type="PIRSF" id="PIRSF001589">
    <property type="entry name" value="Asn_synthetase_glu-h"/>
    <property type="match status" value="1"/>
</dbReference>
<dbReference type="NCBIfam" id="NF006949">
    <property type="entry name" value="PRK09431.1"/>
    <property type="match status" value="1"/>
</dbReference>
<dbReference type="EC" id="6.3.5.4" evidence="3"/>
<dbReference type="Proteomes" id="UP000286482">
    <property type="component" value="Unassembled WGS sequence"/>
</dbReference>
<evidence type="ECO:0000313" key="15">
    <source>
        <dbReference type="EMBL" id="RKF19754.1"/>
    </source>
</evidence>
<dbReference type="InterPro" id="IPR029055">
    <property type="entry name" value="Ntn_hydrolases_N"/>
</dbReference>
<dbReference type="Gene3D" id="3.40.50.620">
    <property type="entry name" value="HUPs"/>
    <property type="match status" value="1"/>
</dbReference>
<dbReference type="AlphaFoldDB" id="A0A420EGG4"/>
<evidence type="ECO:0000256" key="7">
    <source>
        <dbReference type="ARBA" id="ARBA00022840"/>
    </source>
</evidence>
<protein>
    <recommendedName>
        <fullName evidence="3">asparagine synthase (glutamine-hydrolyzing)</fullName>
        <ecNumber evidence="3">6.3.5.4</ecNumber>
    </recommendedName>
</protein>
<dbReference type="GO" id="GO:0004066">
    <property type="term" value="F:asparagine synthase (glutamine-hydrolyzing) activity"/>
    <property type="evidence" value="ECO:0007669"/>
    <property type="project" value="UniProtKB-EC"/>
</dbReference>
<dbReference type="SUPFAM" id="SSF56235">
    <property type="entry name" value="N-terminal nucleophile aminohydrolases (Ntn hydrolases)"/>
    <property type="match status" value="1"/>
</dbReference>
<dbReference type="CDD" id="cd01991">
    <property type="entry name" value="Asn_synthase_B_C"/>
    <property type="match status" value="1"/>
</dbReference>
<dbReference type="FunFam" id="3.40.50.620:FF:000031">
    <property type="entry name" value="Asparagine synthase B"/>
    <property type="match status" value="1"/>
</dbReference>
<evidence type="ECO:0000256" key="11">
    <source>
        <dbReference type="PIRSR" id="PIRSR001589-1"/>
    </source>
</evidence>
<dbReference type="GO" id="GO:0005829">
    <property type="term" value="C:cytosol"/>
    <property type="evidence" value="ECO:0007669"/>
    <property type="project" value="TreeGrafter"/>
</dbReference>
<comment type="similarity">
    <text evidence="2">Belongs to the asparagine synthetase family.</text>
</comment>
<gene>
    <name evidence="15" type="ORF">DBZ36_04660</name>
</gene>
<dbReference type="CDD" id="cd00712">
    <property type="entry name" value="AsnB"/>
    <property type="match status" value="1"/>
</dbReference>
<dbReference type="InterPro" id="IPR014729">
    <property type="entry name" value="Rossmann-like_a/b/a_fold"/>
</dbReference>
<keyword evidence="9 11" id="KW-0315">Glutamine amidotransferase</keyword>
<feature type="site" description="Important for beta-aspartyl-AMP intermediate formation" evidence="13">
    <location>
        <position position="351"/>
    </location>
</feature>
<evidence type="ECO:0000256" key="13">
    <source>
        <dbReference type="PIRSR" id="PIRSR001589-3"/>
    </source>
</evidence>
<keyword evidence="7 12" id="KW-0067">ATP-binding</keyword>
<dbReference type="GO" id="GO:0005524">
    <property type="term" value="F:ATP binding"/>
    <property type="evidence" value="ECO:0007669"/>
    <property type="project" value="UniProtKB-KW"/>
</dbReference>
<feature type="binding site" evidence="12">
    <location>
        <position position="235"/>
    </location>
    <ligand>
        <name>ATP</name>
        <dbReference type="ChEBI" id="CHEBI:30616"/>
    </ligand>
</feature>
<dbReference type="Pfam" id="PF00733">
    <property type="entry name" value="Asn_synthase"/>
    <property type="match status" value="1"/>
</dbReference>
<dbReference type="InterPro" id="IPR001962">
    <property type="entry name" value="Asn_synthase"/>
</dbReference>
<comment type="pathway">
    <text evidence="1">Amino-acid biosynthesis; L-asparagine biosynthesis; L-asparagine from L-aspartate (L-Gln route): step 1/1.</text>
</comment>
<dbReference type="Pfam" id="PF13537">
    <property type="entry name" value="GATase_7"/>
    <property type="match status" value="1"/>
</dbReference>
<dbReference type="EMBL" id="RAQO01000004">
    <property type="protein sequence ID" value="RKF19754.1"/>
    <property type="molecule type" value="Genomic_DNA"/>
</dbReference>
<keyword evidence="4 15" id="KW-0436">Ligase</keyword>
<dbReference type="FunFam" id="3.60.20.10:FF:000037">
    <property type="entry name" value="Asparagine synthetase B"/>
    <property type="match status" value="1"/>
</dbReference>
<keyword evidence="16" id="KW-1185">Reference proteome</keyword>
<sequence>MCSIFGVLDIKSDVSELRKQALEMSKRLRHRGPDWSGIYTADNAILVHERLAIVDVNNGAQPLYNPEKTHALAVNGEIYNHKELRANLDVDFDFATDSDCEIILALYKQKGENFLDDLNGIFAFCLYDEENDAYLIGRDHIGIIPLYTGYDDLGNFYVASEMKALTPICKTISEFPPGHYMYSKANGGEPVRYYQRDWEDFSAVENNPASVDDLREALEAAVKRQLMCDVPYGVLLSGGLDSSITSAITKKFAERRVEDNDNSEAWWPQLHSFAVGLVGSPDLIAAKVVADQLGTVHHEIHFTIQEGIDALREVIYHLETYDVTTIRASTPMYLMARKIKAMGIKMVLSGEGADEIFGGYLYFHKAPNAKEFHEETVRKLQKLHMFDCNRANKSLAAWGIEGRVPFLDKEFIDVAMRLNPAAKMCGNGKMEKHILREAFEDYLPASVAWRQKEQFSDGVGYSWIDTLKEHVEAEVSDQQLETAAFRFPINTPDTKEGYFYRTMFTEHFPQDTAAQCVPGGKSVACSTPEAIAWDASFANNADPSGRAVLSVHNEAYDGE</sequence>
<dbReference type="InterPro" id="IPR033738">
    <property type="entry name" value="AsnB_N"/>
</dbReference>
<evidence type="ECO:0000256" key="4">
    <source>
        <dbReference type="ARBA" id="ARBA00022598"/>
    </source>
</evidence>
<feature type="binding site" evidence="12">
    <location>
        <begin position="349"/>
        <end position="350"/>
    </location>
    <ligand>
        <name>ATP</name>
        <dbReference type="ChEBI" id="CHEBI:30616"/>
    </ligand>
</feature>
<dbReference type="NCBIfam" id="TIGR01536">
    <property type="entry name" value="asn_synth_AEB"/>
    <property type="match status" value="1"/>
</dbReference>
<evidence type="ECO:0000256" key="9">
    <source>
        <dbReference type="ARBA" id="ARBA00022962"/>
    </source>
</evidence>
<proteinExistence type="inferred from homology"/>
<evidence type="ECO:0000256" key="1">
    <source>
        <dbReference type="ARBA" id="ARBA00005187"/>
    </source>
</evidence>
<keyword evidence="5 11" id="KW-0028">Amino-acid biosynthesis</keyword>
<dbReference type="SUPFAM" id="SSF52402">
    <property type="entry name" value="Adenine nucleotide alpha hydrolases-like"/>
    <property type="match status" value="1"/>
</dbReference>
<dbReference type="PANTHER" id="PTHR11772:SF2">
    <property type="entry name" value="ASPARAGINE SYNTHETASE [GLUTAMINE-HYDROLYZING]"/>
    <property type="match status" value="1"/>
</dbReference>
<comment type="catalytic activity">
    <reaction evidence="10">
        <text>L-aspartate + L-glutamine + ATP + H2O = L-asparagine + L-glutamate + AMP + diphosphate + H(+)</text>
        <dbReference type="Rhea" id="RHEA:12228"/>
        <dbReference type="ChEBI" id="CHEBI:15377"/>
        <dbReference type="ChEBI" id="CHEBI:15378"/>
        <dbReference type="ChEBI" id="CHEBI:29985"/>
        <dbReference type="ChEBI" id="CHEBI:29991"/>
        <dbReference type="ChEBI" id="CHEBI:30616"/>
        <dbReference type="ChEBI" id="CHEBI:33019"/>
        <dbReference type="ChEBI" id="CHEBI:58048"/>
        <dbReference type="ChEBI" id="CHEBI:58359"/>
        <dbReference type="ChEBI" id="CHEBI:456215"/>
        <dbReference type="EC" id="6.3.5.4"/>
    </reaction>
</comment>
<dbReference type="InterPro" id="IPR050795">
    <property type="entry name" value="Asn_Synthetase"/>
</dbReference>
<feature type="active site" description="For GATase activity" evidence="11">
    <location>
        <position position="2"/>
    </location>
</feature>
<keyword evidence="8 11" id="KW-0061">Asparagine biosynthesis</keyword>
<evidence type="ECO:0000256" key="12">
    <source>
        <dbReference type="PIRSR" id="PIRSR001589-2"/>
    </source>
</evidence>
<feature type="binding site" evidence="12">
    <location>
        <position position="99"/>
    </location>
    <ligand>
        <name>L-glutamine</name>
        <dbReference type="ChEBI" id="CHEBI:58359"/>
    </ligand>
</feature>
<dbReference type="InterPro" id="IPR006426">
    <property type="entry name" value="Asn_synth_AEB"/>
</dbReference>
<name>A0A420EGG4_9ALTE</name>
<dbReference type="RefSeq" id="WP_120353759.1">
    <property type="nucleotide sequence ID" value="NZ_RAQO01000004.1"/>
</dbReference>
<evidence type="ECO:0000313" key="16">
    <source>
        <dbReference type="Proteomes" id="UP000286482"/>
    </source>
</evidence>
<reference evidence="15 16" key="1">
    <citation type="submission" date="2018-09" db="EMBL/GenBank/DDBJ databases">
        <authorList>
            <person name="Wang Z."/>
        </authorList>
    </citation>
    <scope>NUCLEOTIDE SEQUENCE [LARGE SCALE GENOMIC DNA]</scope>
    <source>
        <strain evidence="15 16">ALS 81</strain>
    </source>
</reference>
<accession>A0A420EGG4</accession>
<evidence type="ECO:0000256" key="3">
    <source>
        <dbReference type="ARBA" id="ARBA00012737"/>
    </source>
</evidence>
<dbReference type="OrthoDB" id="9763290at2"/>
<feature type="domain" description="Glutamine amidotransferase type-2" evidence="14">
    <location>
        <begin position="2"/>
        <end position="186"/>
    </location>
</feature>
<evidence type="ECO:0000256" key="2">
    <source>
        <dbReference type="ARBA" id="ARBA00005752"/>
    </source>
</evidence>
<dbReference type="InterPro" id="IPR017932">
    <property type="entry name" value="GATase_2_dom"/>
</dbReference>